<dbReference type="OrthoDB" id="9898846at2"/>
<dbReference type="PATRIC" id="fig|1423729.3.peg.475"/>
<dbReference type="AlphaFoldDB" id="A0A0R2CIS8"/>
<reference evidence="1 2" key="1">
    <citation type="journal article" date="2015" name="Genome Announc.">
        <title>Expanding the biotechnology potential of lactobacilli through comparative genomics of 213 strains and associated genera.</title>
        <authorList>
            <person name="Sun Z."/>
            <person name="Harris H.M."/>
            <person name="McCann A."/>
            <person name="Guo C."/>
            <person name="Argimon S."/>
            <person name="Zhang W."/>
            <person name="Yang X."/>
            <person name="Jeffery I.B."/>
            <person name="Cooney J.C."/>
            <person name="Kagawa T.F."/>
            <person name="Liu W."/>
            <person name="Song Y."/>
            <person name="Salvetti E."/>
            <person name="Wrobel A."/>
            <person name="Rasinkangas P."/>
            <person name="Parkhill J."/>
            <person name="Rea M.C."/>
            <person name="O'Sullivan O."/>
            <person name="Ritari J."/>
            <person name="Douillard F.P."/>
            <person name="Paul Ross R."/>
            <person name="Yang R."/>
            <person name="Briner A.E."/>
            <person name="Felis G.E."/>
            <person name="de Vos W.M."/>
            <person name="Barrangou R."/>
            <person name="Klaenhammer T.R."/>
            <person name="Caufield P.W."/>
            <person name="Cui Y."/>
            <person name="Zhang H."/>
            <person name="O'Toole P.W."/>
        </authorList>
    </citation>
    <scope>NUCLEOTIDE SEQUENCE [LARGE SCALE GENOMIC DNA]</scope>
    <source>
        <strain evidence="1 2">DSM 21116</strain>
    </source>
</reference>
<dbReference type="STRING" id="1423729.FC80_GL000473"/>
<gene>
    <name evidence="1" type="ORF">FC80_GL000473</name>
</gene>
<dbReference type="EMBL" id="AYZE01000010">
    <property type="protein sequence ID" value="KRM91505.1"/>
    <property type="molecule type" value="Genomic_DNA"/>
</dbReference>
<proteinExistence type="predicted"/>
<sequence length="160" mass="17344">MANIANVKDKNKNIIYPYTDWSAVQNKPTNLATTDDLPTLGEWTTSGITFSNGGYPWAGTSTGGSDDHNCAYRIADYGSFKHVEVRCVFGATSAFSATTKVINLPSTITPDWDLNSWFPTSDSNATVQFSANSISLCPKAGASTSANYMYSLMLEYYTTA</sequence>
<evidence type="ECO:0000313" key="2">
    <source>
        <dbReference type="Proteomes" id="UP000051131"/>
    </source>
</evidence>
<organism evidence="1 2">
    <name type="scientific">Liquorilactobacillus cacaonum DSM 21116</name>
    <dbReference type="NCBI Taxonomy" id="1423729"/>
    <lineage>
        <taxon>Bacteria</taxon>
        <taxon>Bacillati</taxon>
        <taxon>Bacillota</taxon>
        <taxon>Bacilli</taxon>
        <taxon>Lactobacillales</taxon>
        <taxon>Lactobacillaceae</taxon>
        <taxon>Liquorilactobacillus</taxon>
    </lineage>
</organism>
<accession>A0A0R2CIS8</accession>
<protein>
    <submittedName>
        <fullName evidence="1">Uncharacterized protein</fullName>
    </submittedName>
</protein>
<dbReference type="RefSeq" id="WP_057828738.1">
    <property type="nucleotide sequence ID" value="NZ_AYZE01000010.1"/>
</dbReference>
<evidence type="ECO:0000313" key="1">
    <source>
        <dbReference type="EMBL" id="KRM91505.1"/>
    </source>
</evidence>
<comment type="caution">
    <text evidence="1">The sequence shown here is derived from an EMBL/GenBank/DDBJ whole genome shotgun (WGS) entry which is preliminary data.</text>
</comment>
<dbReference type="Proteomes" id="UP000051131">
    <property type="component" value="Unassembled WGS sequence"/>
</dbReference>
<keyword evidence="2" id="KW-1185">Reference proteome</keyword>
<name>A0A0R2CIS8_9LACO</name>